<feature type="transmembrane region" description="Helical" evidence="5">
    <location>
        <begin position="362"/>
        <end position="385"/>
    </location>
</feature>
<dbReference type="EMBL" id="PDUG01000004">
    <property type="protein sequence ID" value="PIC34011.1"/>
    <property type="molecule type" value="Genomic_DNA"/>
</dbReference>
<dbReference type="STRING" id="1611254.A0A2G5U3T6"/>
<feature type="transmembrane region" description="Helical" evidence="5">
    <location>
        <begin position="274"/>
        <end position="291"/>
    </location>
</feature>
<feature type="transmembrane region" description="Helical" evidence="5">
    <location>
        <begin position="171"/>
        <end position="191"/>
    </location>
</feature>
<dbReference type="InterPro" id="IPR005828">
    <property type="entry name" value="MFS_sugar_transport-like"/>
</dbReference>
<evidence type="ECO:0000256" key="1">
    <source>
        <dbReference type="ARBA" id="ARBA00004141"/>
    </source>
</evidence>
<sequence>MWYDINRFHILAFITWQFANYFAGQNIFGIYSNNVPKWRCGNSEPSSDCEIYTSCKSNLTFVDPPFNSAAMELNWICGLSTWNQAFFSQVQFAGLLVGTLFFGTLSDRFGRKPIGILVISNGICSTFASGLAPTATVLFVLRFFVGLSIGGMLVVLCAWIMEVILPQQRMVVRGCFNWGWTRIALTVVCYFTREWRLASFTTAISLIPALLLVIFVIPESPVWLHSKGFKSRMIQSEMHIARVAGIPYVPVEHKVLRPKGLIETLKTKGMLKTLSVLWSMWFIVAICGGAIDLNSGKLSGDLYLNQMLFGILLVFSKMLLLYVDTNFHNFKRRTLHQGSLIGTLICVVIMACYTMSDYHGVAVLVTYLIGTVFIEYTWDACYLCAVELVETPSRASATGSCSLAARVGMILAPILTNANLWWPYSVSTTVMVLGTSNLLVSYFFLQESKGVNLDDVHTDDNIQLKDVQELRETEAMVQKVRD</sequence>
<protein>
    <recommendedName>
        <fullName evidence="6">Major facilitator superfamily (MFS) profile domain-containing protein</fullName>
    </recommendedName>
</protein>
<dbReference type="Pfam" id="PF00083">
    <property type="entry name" value="Sugar_tr"/>
    <property type="match status" value="1"/>
</dbReference>
<keyword evidence="3 5" id="KW-1133">Transmembrane helix</keyword>
<organism evidence="7 8">
    <name type="scientific">Caenorhabditis nigoni</name>
    <dbReference type="NCBI Taxonomy" id="1611254"/>
    <lineage>
        <taxon>Eukaryota</taxon>
        <taxon>Metazoa</taxon>
        <taxon>Ecdysozoa</taxon>
        <taxon>Nematoda</taxon>
        <taxon>Chromadorea</taxon>
        <taxon>Rhabditida</taxon>
        <taxon>Rhabditina</taxon>
        <taxon>Rhabditomorpha</taxon>
        <taxon>Rhabditoidea</taxon>
        <taxon>Rhabditidae</taxon>
        <taxon>Peloderinae</taxon>
        <taxon>Caenorhabditis</taxon>
    </lineage>
</organism>
<accession>A0A2G5U3T6</accession>
<evidence type="ECO:0000259" key="6">
    <source>
        <dbReference type="PROSITE" id="PS50850"/>
    </source>
</evidence>
<keyword evidence="2 5" id="KW-0812">Transmembrane</keyword>
<evidence type="ECO:0000256" key="4">
    <source>
        <dbReference type="ARBA" id="ARBA00023136"/>
    </source>
</evidence>
<dbReference type="GO" id="GO:0016020">
    <property type="term" value="C:membrane"/>
    <property type="evidence" value="ECO:0007669"/>
    <property type="project" value="UniProtKB-SubCell"/>
</dbReference>
<feature type="transmembrane region" description="Helical" evidence="5">
    <location>
        <begin position="421"/>
        <end position="445"/>
    </location>
</feature>
<feature type="domain" description="Major facilitator superfamily (MFS) profile" evidence="6">
    <location>
        <begin position="12"/>
        <end position="449"/>
    </location>
</feature>
<comment type="subcellular location">
    <subcellularLocation>
        <location evidence="1">Membrane</location>
        <topology evidence="1">Multi-pass membrane protein</topology>
    </subcellularLocation>
</comment>
<dbReference type="SUPFAM" id="SSF103473">
    <property type="entry name" value="MFS general substrate transporter"/>
    <property type="match status" value="1"/>
</dbReference>
<dbReference type="AlphaFoldDB" id="A0A2G5U3T6"/>
<reference evidence="8" key="1">
    <citation type="submission" date="2017-10" db="EMBL/GenBank/DDBJ databases">
        <title>Rapid genome shrinkage in a self-fertile nematode reveals novel sperm competition proteins.</title>
        <authorList>
            <person name="Yin D."/>
            <person name="Schwarz E.M."/>
            <person name="Thomas C.G."/>
            <person name="Felde R.L."/>
            <person name="Korf I.F."/>
            <person name="Cutter A.D."/>
            <person name="Schartner C.M."/>
            <person name="Ralston E.J."/>
            <person name="Meyer B.J."/>
            <person name="Haag E.S."/>
        </authorList>
    </citation>
    <scope>NUCLEOTIDE SEQUENCE [LARGE SCALE GENOMIC DNA]</scope>
    <source>
        <strain evidence="8">JU1422</strain>
    </source>
</reference>
<keyword evidence="4 5" id="KW-0472">Membrane</keyword>
<feature type="transmembrane region" description="Helical" evidence="5">
    <location>
        <begin position="114"/>
        <end position="133"/>
    </location>
</feature>
<evidence type="ECO:0000313" key="7">
    <source>
        <dbReference type="EMBL" id="PIC34011.1"/>
    </source>
</evidence>
<evidence type="ECO:0000256" key="2">
    <source>
        <dbReference type="ARBA" id="ARBA00022692"/>
    </source>
</evidence>
<gene>
    <name evidence="7" type="primary">Cnig_chr_IV.g13790</name>
    <name evidence="7" type="ORF">B9Z55_013790</name>
</gene>
<feature type="transmembrane region" description="Helical" evidence="5">
    <location>
        <begin position="335"/>
        <end position="356"/>
    </location>
</feature>
<dbReference type="GO" id="GO:0022857">
    <property type="term" value="F:transmembrane transporter activity"/>
    <property type="evidence" value="ECO:0007669"/>
    <property type="project" value="InterPro"/>
</dbReference>
<feature type="transmembrane region" description="Helical" evidence="5">
    <location>
        <begin position="197"/>
        <end position="217"/>
    </location>
</feature>
<dbReference type="PROSITE" id="PS50850">
    <property type="entry name" value="MFS"/>
    <property type="match status" value="1"/>
</dbReference>
<evidence type="ECO:0000313" key="8">
    <source>
        <dbReference type="Proteomes" id="UP000230233"/>
    </source>
</evidence>
<feature type="transmembrane region" description="Helical" evidence="5">
    <location>
        <begin position="397"/>
        <end position="415"/>
    </location>
</feature>
<comment type="caution">
    <text evidence="7">The sequence shown here is derived from an EMBL/GenBank/DDBJ whole genome shotgun (WGS) entry which is preliminary data.</text>
</comment>
<keyword evidence="8" id="KW-1185">Reference proteome</keyword>
<evidence type="ECO:0000256" key="3">
    <source>
        <dbReference type="ARBA" id="ARBA00022989"/>
    </source>
</evidence>
<feature type="transmembrane region" description="Helical" evidence="5">
    <location>
        <begin position="139"/>
        <end position="159"/>
    </location>
</feature>
<dbReference type="InterPro" id="IPR020846">
    <property type="entry name" value="MFS_dom"/>
</dbReference>
<feature type="transmembrane region" description="Helical" evidence="5">
    <location>
        <begin position="303"/>
        <end position="323"/>
    </location>
</feature>
<dbReference type="Proteomes" id="UP000230233">
    <property type="component" value="Chromosome IV"/>
</dbReference>
<dbReference type="PANTHER" id="PTHR24064">
    <property type="entry name" value="SOLUTE CARRIER FAMILY 22 MEMBER"/>
    <property type="match status" value="1"/>
</dbReference>
<name>A0A2G5U3T6_9PELO</name>
<proteinExistence type="predicted"/>
<dbReference type="Gene3D" id="1.20.1250.20">
    <property type="entry name" value="MFS general substrate transporter like domains"/>
    <property type="match status" value="1"/>
</dbReference>
<dbReference type="OrthoDB" id="5296287at2759"/>
<dbReference type="InterPro" id="IPR036259">
    <property type="entry name" value="MFS_trans_sf"/>
</dbReference>
<evidence type="ECO:0000256" key="5">
    <source>
        <dbReference type="SAM" id="Phobius"/>
    </source>
</evidence>